<proteinExistence type="predicted"/>
<keyword evidence="1" id="KW-0472">Membrane</keyword>
<keyword evidence="1" id="KW-0812">Transmembrane</keyword>
<gene>
    <name evidence="2" type="ORF">COU22_01955</name>
</gene>
<evidence type="ECO:0000256" key="1">
    <source>
        <dbReference type="SAM" id="Phobius"/>
    </source>
</evidence>
<organism evidence="2 3">
    <name type="scientific">Candidatus Komeilibacteria bacterium CG10_big_fil_rev_8_21_14_0_10_41_13</name>
    <dbReference type="NCBI Taxonomy" id="1974476"/>
    <lineage>
        <taxon>Bacteria</taxon>
        <taxon>Candidatus Komeiliibacteriota</taxon>
    </lineage>
</organism>
<name>A0A2M6WCG0_9BACT</name>
<comment type="caution">
    <text evidence="2">The sequence shown here is derived from an EMBL/GenBank/DDBJ whole genome shotgun (WGS) entry which is preliminary data.</text>
</comment>
<accession>A0A2M6WCG0</accession>
<keyword evidence="1" id="KW-1133">Transmembrane helix</keyword>
<feature type="transmembrane region" description="Helical" evidence="1">
    <location>
        <begin position="20"/>
        <end position="38"/>
    </location>
</feature>
<reference evidence="3" key="1">
    <citation type="submission" date="2017-09" db="EMBL/GenBank/DDBJ databases">
        <title>Depth-based differentiation of microbial function through sediment-hosted aquifers and enrichment of novel symbionts in the deep terrestrial subsurface.</title>
        <authorList>
            <person name="Probst A.J."/>
            <person name="Ladd B."/>
            <person name="Jarett J.K."/>
            <person name="Geller-Mcgrath D.E."/>
            <person name="Sieber C.M.K."/>
            <person name="Emerson J.B."/>
            <person name="Anantharaman K."/>
            <person name="Thomas B.C."/>
            <person name="Malmstrom R."/>
            <person name="Stieglmeier M."/>
            <person name="Klingl A."/>
            <person name="Woyke T."/>
            <person name="Ryan C.M."/>
            <person name="Banfield J.F."/>
        </authorList>
    </citation>
    <scope>NUCLEOTIDE SEQUENCE [LARGE SCALE GENOMIC DNA]</scope>
</reference>
<dbReference type="EMBL" id="PFBO01000060">
    <property type="protein sequence ID" value="PIT90479.1"/>
    <property type="molecule type" value="Genomic_DNA"/>
</dbReference>
<evidence type="ECO:0000313" key="3">
    <source>
        <dbReference type="Proteomes" id="UP000230543"/>
    </source>
</evidence>
<feature type="non-terminal residue" evidence="2">
    <location>
        <position position="1"/>
    </location>
</feature>
<dbReference type="AlphaFoldDB" id="A0A2M6WCG0"/>
<evidence type="ECO:0000313" key="2">
    <source>
        <dbReference type="EMBL" id="PIT90479.1"/>
    </source>
</evidence>
<protein>
    <submittedName>
        <fullName evidence="2">Uncharacterized protein</fullName>
    </submittedName>
</protein>
<feature type="transmembrane region" description="Helical" evidence="1">
    <location>
        <begin position="50"/>
        <end position="69"/>
    </location>
</feature>
<sequence length="167" mass="18424">FFLILAIGPRWVYSLAWENITFVLLILLASIGLGWLNWENSKEGGKVAQSWVRLFLWLAVIMLIGQKIYVVGHELESKVLAMEKDSRSMTVTAPAGGNWSGFIRIPVTDAFSINPQEGTIEIIVGGTGEVFSTTHNVPSGTIGDIKGKKIQIRSKDPGKEVLVDIIW</sequence>
<dbReference type="Proteomes" id="UP000230543">
    <property type="component" value="Unassembled WGS sequence"/>
</dbReference>